<name>A0A315EF23_9BURK</name>
<reference evidence="1 2" key="1">
    <citation type="submission" date="2017-04" db="EMBL/GenBank/DDBJ databases">
        <title>Unexpected and diverse lifestyles within the genus Limnohabitans.</title>
        <authorList>
            <person name="Kasalicky V."/>
            <person name="Mehrshad M."/>
            <person name="Andrei S.-A."/>
            <person name="Salcher M."/>
            <person name="Kratochvilova H."/>
            <person name="Simek K."/>
            <person name="Ghai R."/>
        </authorList>
    </citation>
    <scope>NUCLEOTIDE SEQUENCE [LARGE SCALE GENOMIC DNA]</scope>
    <source>
        <strain evidence="1 2">II-B4</strain>
    </source>
</reference>
<dbReference type="AlphaFoldDB" id="A0A315EF23"/>
<evidence type="ECO:0000313" key="1">
    <source>
        <dbReference type="EMBL" id="PUE55205.1"/>
    </source>
</evidence>
<comment type="caution">
    <text evidence="1">The sequence shown here is derived from an EMBL/GenBank/DDBJ whole genome shotgun (WGS) entry which is preliminary data.</text>
</comment>
<dbReference type="RefSeq" id="WP_108311208.1">
    <property type="nucleotide sequence ID" value="NZ_NESN01000001.1"/>
</dbReference>
<dbReference type="EMBL" id="NESN01000001">
    <property type="protein sequence ID" value="PUE55205.1"/>
    <property type="molecule type" value="Genomic_DNA"/>
</dbReference>
<dbReference type="Proteomes" id="UP000250790">
    <property type="component" value="Unassembled WGS sequence"/>
</dbReference>
<sequence length="140" mass="16779">MNEEIKKKIFEDLFLKLFERGLQGVDRTPTVRLPFDDFEEYYDTIKNLQFAPYSTLDKLLFKIVKMYFEAQMRPLCEDLRKRSEIIYNLTKDSEIELVAIFKNKWPKICQDIEAKRNSTPQELLDLQALFVNPQEFLSKK</sequence>
<accession>A0A315EF23</accession>
<gene>
    <name evidence="1" type="ORF">B9Z37_01020</name>
</gene>
<evidence type="ECO:0000313" key="2">
    <source>
        <dbReference type="Proteomes" id="UP000250790"/>
    </source>
</evidence>
<organism evidence="1 2">
    <name type="scientific">Limnohabitans parvus II-B4</name>
    <dbReference type="NCBI Taxonomy" id="1293052"/>
    <lineage>
        <taxon>Bacteria</taxon>
        <taxon>Pseudomonadati</taxon>
        <taxon>Pseudomonadota</taxon>
        <taxon>Betaproteobacteria</taxon>
        <taxon>Burkholderiales</taxon>
        <taxon>Comamonadaceae</taxon>
        <taxon>Limnohabitans</taxon>
    </lineage>
</organism>
<protein>
    <submittedName>
        <fullName evidence="1">Uncharacterized protein</fullName>
    </submittedName>
</protein>
<proteinExistence type="predicted"/>
<keyword evidence="2" id="KW-1185">Reference proteome</keyword>